<evidence type="ECO:0000313" key="3">
    <source>
        <dbReference type="Proteomes" id="UP000287651"/>
    </source>
</evidence>
<dbReference type="Proteomes" id="UP000287651">
    <property type="component" value="Unassembled WGS sequence"/>
</dbReference>
<feature type="compositionally biased region" description="Basic residues" evidence="1">
    <location>
        <begin position="191"/>
        <end position="205"/>
    </location>
</feature>
<comment type="caution">
    <text evidence="2">The sequence shown here is derived from an EMBL/GenBank/DDBJ whole genome shotgun (WGS) entry which is preliminary data.</text>
</comment>
<organism evidence="2 3">
    <name type="scientific">Ensete ventricosum</name>
    <name type="common">Abyssinian banana</name>
    <name type="synonym">Musa ensete</name>
    <dbReference type="NCBI Taxonomy" id="4639"/>
    <lineage>
        <taxon>Eukaryota</taxon>
        <taxon>Viridiplantae</taxon>
        <taxon>Streptophyta</taxon>
        <taxon>Embryophyta</taxon>
        <taxon>Tracheophyta</taxon>
        <taxon>Spermatophyta</taxon>
        <taxon>Magnoliopsida</taxon>
        <taxon>Liliopsida</taxon>
        <taxon>Zingiberales</taxon>
        <taxon>Musaceae</taxon>
        <taxon>Ensete</taxon>
    </lineage>
</organism>
<feature type="region of interest" description="Disordered" evidence="1">
    <location>
        <begin position="155"/>
        <end position="243"/>
    </location>
</feature>
<feature type="compositionally biased region" description="Basic and acidic residues" evidence="1">
    <location>
        <begin position="206"/>
        <end position="222"/>
    </location>
</feature>
<gene>
    <name evidence="2" type="ORF">B296_00039794</name>
</gene>
<protein>
    <submittedName>
        <fullName evidence="2">Uncharacterized protein</fullName>
    </submittedName>
</protein>
<reference evidence="2 3" key="1">
    <citation type="journal article" date="2014" name="Agronomy (Basel)">
        <title>A Draft Genome Sequence for Ensete ventricosum, the Drought-Tolerant Tree Against Hunger.</title>
        <authorList>
            <person name="Harrison J."/>
            <person name="Moore K.A."/>
            <person name="Paszkiewicz K."/>
            <person name="Jones T."/>
            <person name="Grant M."/>
            <person name="Ambacheew D."/>
            <person name="Muzemil S."/>
            <person name="Studholme D.J."/>
        </authorList>
    </citation>
    <scope>NUCLEOTIDE SEQUENCE [LARGE SCALE GENOMIC DNA]</scope>
</reference>
<feature type="compositionally biased region" description="Basic and acidic residues" evidence="1">
    <location>
        <begin position="169"/>
        <end position="179"/>
    </location>
</feature>
<dbReference type="AlphaFoldDB" id="A0A426X9H1"/>
<evidence type="ECO:0000313" key="2">
    <source>
        <dbReference type="EMBL" id="RRT36090.1"/>
    </source>
</evidence>
<dbReference type="EMBL" id="AMZH03024086">
    <property type="protein sequence ID" value="RRT36090.1"/>
    <property type="molecule type" value="Genomic_DNA"/>
</dbReference>
<proteinExistence type="predicted"/>
<evidence type="ECO:0000256" key="1">
    <source>
        <dbReference type="SAM" id="MobiDB-lite"/>
    </source>
</evidence>
<sequence length="243" mass="26249">MRRAPAGKGDLAERANSGTNLEDLAERANSGTNPRDLAERVNSETNPGDLAERANSGTNHGDFVERVNSGTNSRDLAERAHTWFGRSRHVHLGGCSGGQCLVSSASTHKRVPKMVEDLPQPGSANLWRYLVVFLGECRGAGIILTRDLFIACPSSSPATREVGASLAREASKDSSKRPLDAPTEQADDPTRRHKKVKVLTRRHKSRLGEGESRSRSKGKEPATRFTGPSPLEVDEGPFQDGSS</sequence>
<name>A0A426X9H1_ENSVE</name>
<feature type="region of interest" description="Disordered" evidence="1">
    <location>
        <begin position="1"/>
        <end position="73"/>
    </location>
</feature>
<accession>A0A426X9H1</accession>